<feature type="non-terminal residue" evidence="1">
    <location>
        <position position="51"/>
    </location>
</feature>
<dbReference type="EMBL" id="LXQA011138941">
    <property type="protein sequence ID" value="MCI86381.1"/>
    <property type="molecule type" value="Genomic_DNA"/>
</dbReference>
<dbReference type="Proteomes" id="UP000265520">
    <property type="component" value="Unassembled WGS sequence"/>
</dbReference>
<keyword evidence="2" id="KW-1185">Reference proteome</keyword>
<protein>
    <submittedName>
        <fullName evidence="1">Uncharacterized protein</fullName>
    </submittedName>
</protein>
<dbReference type="AlphaFoldDB" id="A0A392VHE5"/>
<accession>A0A392VHE5</accession>
<name>A0A392VHE5_9FABA</name>
<comment type="caution">
    <text evidence="1">The sequence shown here is derived from an EMBL/GenBank/DDBJ whole genome shotgun (WGS) entry which is preliminary data.</text>
</comment>
<reference evidence="1 2" key="1">
    <citation type="journal article" date="2018" name="Front. Plant Sci.">
        <title>Red Clover (Trifolium pratense) and Zigzag Clover (T. medium) - A Picture of Genomic Similarities and Differences.</title>
        <authorList>
            <person name="Dluhosova J."/>
            <person name="Istvanek J."/>
            <person name="Nedelnik J."/>
            <person name="Repkova J."/>
        </authorList>
    </citation>
    <scope>NUCLEOTIDE SEQUENCE [LARGE SCALE GENOMIC DNA]</scope>
    <source>
        <strain evidence="2">cv. 10/8</strain>
        <tissue evidence="1">Leaf</tissue>
    </source>
</reference>
<evidence type="ECO:0000313" key="2">
    <source>
        <dbReference type="Proteomes" id="UP000265520"/>
    </source>
</evidence>
<evidence type="ECO:0000313" key="1">
    <source>
        <dbReference type="EMBL" id="MCI86381.1"/>
    </source>
</evidence>
<organism evidence="1 2">
    <name type="scientific">Trifolium medium</name>
    <dbReference type="NCBI Taxonomy" id="97028"/>
    <lineage>
        <taxon>Eukaryota</taxon>
        <taxon>Viridiplantae</taxon>
        <taxon>Streptophyta</taxon>
        <taxon>Embryophyta</taxon>
        <taxon>Tracheophyta</taxon>
        <taxon>Spermatophyta</taxon>
        <taxon>Magnoliopsida</taxon>
        <taxon>eudicotyledons</taxon>
        <taxon>Gunneridae</taxon>
        <taxon>Pentapetalae</taxon>
        <taxon>rosids</taxon>
        <taxon>fabids</taxon>
        <taxon>Fabales</taxon>
        <taxon>Fabaceae</taxon>
        <taxon>Papilionoideae</taxon>
        <taxon>50 kb inversion clade</taxon>
        <taxon>NPAAA clade</taxon>
        <taxon>Hologalegina</taxon>
        <taxon>IRL clade</taxon>
        <taxon>Trifolieae</taxon>
        <taxon>Trifolium</taxon>
    </lineage>
</organism>
<sequence>MTREISIGGGSKLCEEVGALITFSESVAEGNIILGNQFLYVLDQNSMNIVL</sequence>
<proteinExistence type="predicted"/>